<feature type="compositionally biased region" description="Basic and acidic residues" evidence="6">
    <location>
        <begin position="385"/>
        <end position="408"/>
    </location>
</feature>
<dbReference type="Proteomes" id="UP000258309">
    <property type="component" value="Unassembled WGS sequence"/>
</dbReference>
<comment type="subcellular location">
    <subcellularLocation>
        <location evidence="1">Nucleus</location>
    </subcellularLocation>
</comment>
<evidence type="ECO:0000313" key="9">
    <source>
        <dbReference type="Proteomes" id="UP000258309"/>
    </source>
</evidence>
<feature type="compositionally biased region" description="Low complexity" evidence="6">
    <location>
        <begin position="174"/>
        <end position="189"/>
    </location>
</feature>
<keyword evidence="4" id="KW-0804">Transcription</keyword>
<feature type="non-terminal residue" evidence="8">
    <location>
        <position position="1"/>
    </location>
</feature>
<evidence type="ECO:0000256" key="5">
    <source>
        <dbReference type="ARBA" id="ARBA00023242"/>
    </source>
</evidence>
<proteinExistence type="predicted"/>
<dbReference type="GO" id="GO:0000981">
    <property type="term" value="F:DNA-binding transcription factor activity, RNA polymerase II-specific"/>
    <property type="evidence" value="ECO:0007669"/>
    <property type="project" value="TreeGrafter"/>
</dbReference>
<feature type="region of interest" description="Disordered" evidence="6">
    <location>
        <begin position="283"/>
        <end position="408"/>
    </location>
</feature>
<keyword evidence="9" id="KW-1185">Reference proteome</keyword>
<dbReference type="AlphaFoldDB" id="A0A3E2H3P4"/>
<feature type="compositionally biased region" description="Pro residues" evidence="6">
    <location>
        <begin position="34"/>
        <end position="43"/>
    </location>
</feature>
<dbReference type="InterPro" id="IPR036638">
    <property type="entry name" value="HLH_DNA-bd_sf"/>
</dbReference>
<evidence type="ECO:0000259" key="7">
    <source>
        <dbReference type="PROSITE" id="PS50888"/>
    </source>
</evidence>
<dbReference type="PANTHER" id="PTHR15741:SF27">
    <property type="entry name" value="TRANSCRIPTION FACTOR AP-4"/>
    <property type="match status" value="1"/>
</dbReference>
<dbReference type="GO" id="GO:0000978">
    <property type="term" value="F:RNA polymerase II cis-regulatory region sequence-specific DNA binding"/>
    <property type="evidence" value="ECO:0007669"/>
    <property type="project" value="TreeGrafter"/>
</dbReference>
<feature type="region of interest" description="Disordered" evidence="6">
    <location>
        <begin position="148"/>
        <end position="205"/>
    </location>
</feature>
<evidence type="ECO:0000256" key="4">
    <source>
        <dbReference type="ARBA" id="ARBA00023163"/>
    </source>
</evidence>
<dbReference type="EMBL" id="NCSJ02000180">
    <property type="protein sequence ID" value="RFU28016.1"/>
    <property type="molecule type" value="Genomic_DNA"/>
</dbReference>
<dbReference type="GO" id="GO:0046983">
    <property type="term" value="F:protein dimerization activity"/>
    <property type="evidence" value="ECO:0007669"/>
    <property type="project" value="InterPro"/>
</dbReference>
<keyword evidence="2" id="KW-0805">Transcription regulation</keyword>
<keyword evidence="5" id="KW-0539">Nucleus</keyword>
<evidence type="ECO:0000313" key="8">
    <source>
        <dbReference type="EMBL" id="RFU28016.1"/>
    </source>
</evidence>
<dbReference type="InterPro" id="IPR052207">
    <property type="entry name" value="Max-like/E-box_TFs"/>
</dbReference>
<name>A0A3E2H3P4_SCYLI</name>
<dbReference type="OMA" id="DDNESNM"/>
<organism evidence="8 9">
    <name type="scientific">Scytalidium lignicola</name>
    <name type="common">Hyphomycete</name>
    <dbReference type="NCBI Taxonomy" id="5539"/>
    <lineage>
        <taxon>Eukaryota</taxon>
        <taxon>Fungi</taxon>
        <taxon>Dikarya</taxon>
        <taxon>Ascomycota</taxon>
        <taxon>Pezizomycotina</taxon>
        <taxon>Leotiomycetes</taxon>
        <taxon>Leotiomycetes incertae sedis</taxon>
        <taxon>Scytalidium</taxon>
    </lineage>
</organism>
<feature type="compositionally biased region" description="Basic and acidic residues" evidence="6">
    <location>
        <begin position="306"/>
        <end position="315"/>
    </location>
</feature>
<keyword evidence="3" id="KW-0238">DNA-binding</keyword>
<dbReference type="STRING" id="5539.A0A3E2H3P4"/>
<protein>
    <recommendedName>
        <fullName evidence="7">BHLH domain-containing protein</fullName>
    </recommendedName>
</protein>
<evidence type="ECO:0000256" key="3">
    <source>
        <dbReference type="ARBA" id="ARBA00023125"/>
    </source>
</evidence>
<dbReference type="SUPFAM" id="SSF47459">
    <property type="entry name" value="HLH, helix-loop-helix DNA-binding domain"/>
    <property type="match status" value="1"/>
</dbReference>
<feature type="compositionally biased region" description="Polar residues" evidence="6">
    <location>
        <begin position="352"/>
        <end position="375"/>
    </location>
</feature>
<sequence length="466" mass="50692">MLAIQRPSMGSSKPPNLDAPFGFTFDNGSSNFPFPSPPAPAPGPSLLDDNESRFLDSFFDGVNSDQFASDFFTTPMDGTGIGFGWEELPPAFMGTTSSLGQPVLSSFDMHDAPFPNDIPSHAQVGTISALQDNPSSDVLAAASVLQNGSNSQSHSLGAGNYFPGPESSLLRANSQTQPYSHSQSHSHSSTNPAIANPAKSPQQHRVDANSLNDAMYTEMVFGRAATNLPPIRPKTANQKIDIRWGSDTSFASQRGFIPERQDSLENIIRPHLQTIKGALNFVTPDSAHDTSPSTPRLGPKSLSAIKAEEDSDSRPSKRRKSRIKVERDEEEEASTSPATRPNTIKKRKPSHRTSSGSPTLSASEPSASTNITNTNGKRRKSSVPGDKKSGRENLTEDQKRENHIRSEQKRRTLIREGFEDLNDLVPGLKGGGFSKSTVLVMAAEWLEELIRGNEVLRNRVREMEGR</sequence>
<evidence type="ECO:0000256" key="1">
    <source>
        <dbReference type="ARBA" id="ARBA00004123"/>
    </source>
</evidence>
<dbReference type="InterPro" id="IPR011598">
    <property type="entry name" value="bHLH_dom"/>
</dbReference>
<dbReference type="PANTHER" id="PTHR15741">
    <property type="entry name" value="BASIC HELIX-LOOP-HELIX ZIP TRANSCRIPTION FACTOR"/>
    <property type="match status" value="1"/>
</dbReference>
<gene>
    <name evidence="8" type="ORF">B7463_g8332</name>
</gene>
<comment type="caution">
    <text evidence="8">The sequence shown here is derived from an EMBL/GenBank/DDBJ whole genome shotgun (WGS) entry which is preliminary data.</text>
</comment>
<evidence type="ECO:0000256" key="6">
    <source>
        <dbReference type="SAM" id="MobiDB-lite"/>
    </source>
</evidence>
<reference evidence="8 9" key="1">
    <citation type="submission" date="2018-05" db="EMBL/GenBank/DDBJ databases">
        <title>Draft genome sequence of Scytalidium lignicola DSM 105466, a ubiquitous saprotrophic fungus.</title>
        <authorList>
            <person name="Buettner E."/>
            <person name="Gebauer A.M."/>
            <person name="Hofrichter M."/>
            <person name="Liers C."/>
            <person name="Kellner H."/>
        </authorList>
    </citation>
    <scope>NUCLEOTIDE SEQUENCE [LARGE SCALE GENOMIC DNA]</scope>
    <source>
        <strain evidence="8 9">DSM 105466</strain>
    </source>
</reference>
<dbReference type="GO" id="GO:0005634">
    <property type="term" value="C:nucleus"/>
    <property type="evidence" value="ECO:0007669"/>
    <property type="project" value="UniProtKB-SubCell"/>
</dbReference>
<dbReference type="Gene3D" id="4.10.280.10">
    <property type="entry name" value="Helix-loop-helix DNA-binding domain"/>
    <property type="match status" value="1"/>
</dbReference>
<dbReference type="Pfam" id="PF00010">
    <property type="entry name" value="HLH"/>
    <property type="match status" value="1"/>
</dbReference>
<dbReference type="OrthoDB" id="5778525at2759"/>
<evidence type="ECO:0000256" key="2">
    <source>
        <dbReference type="ARBA" id="ARBA00023015"/>
    </source>
</evidence>
<feature type="region of interest" description="Disordered" evidence="6">
    <location>
        <begin position="1"/>
        <end position="44"/>
    </location>
</feature>
<feature type="non-terminal residue" evidence="8">
    <location>
        <position position="466"/>
    </location>
</feature>
<feature type="domain" description="BHLH" evidence="7">
    <location>
        <begin position="398"/>
        <end position="449"/>
    </location>
</feature>
<dbReference type="CDD" id="cd11404">
    <property type="entry name" value="bHLHzip_Mlx_like"/>
    <property type="match status" value="1"/>
</dbReference>
<accession>A0A3E2H3P4</accession>
<dbReference type="PROSITE" id="PS50888">
    <property type="entry name" value="BHLH"/>
    <property type="match status" value="1"/>
</dbReference>